<protein>
    <submittedName>
        <fullName evidence="1">Uncharacterized protein</fullName>
    </submittedName>
</protein>
<name>A0ACB7F6Q2_NIBAL</name>
<gene>
    <name evidence="1" type="ORF">GBF38_014341</name>
</gene>
<dbReference type="Proteomes" id="UP000805704">
    <property type="component" value="Chromosome 16"/>
</dbReference>
<evidence type="ECO:0000313" key="2">
    <source>
        <dbReference type="Proteomes" id="UP000805704"/>
    </source>
</evidence>
<proteinExistence type="predicted"/>
<evidence type="ECO:0000313" key="1">
    <source>
        <dbReference type="EMBL" id="KAG8010145.1"/>
    </source>
</evidence>
<organism evidence="1 2">
    <name type="scientific">Nibea albiflora</name>
    <name type="common">Yellow drum</name>
    <name type="synonym">Corvina albiflora</name>
    <dbReference type="NCBI Taxonomy" id="240163"/>
    <lineage>
        <taxon>Eukaryota</taxon>
        <taxon>Metazoa</taxon>
        <taxon>Chordata</taxon>
        <taxon>Craniata</taxon>
        <taxon>Vertebrata</taxon>
        <taxon>Euteleostomi</taxon>
        <taxon>Actinopterygii</taxon>
        <taxon>Neopterygii</taxon>
        <taxon>Teleostei</taxon>
        <taxon>Neoteleostei</taxon>
        <taxon>Acanthomorphata</taxon>
        <taxon>Eupercaria</taxon>
        <taxon>Sciaenidae</taxon>
        <taxon>Nibea</taxon>
    </lineage>
</organism>
<feature type="non-terminal residue" evidence="1">
    <location>
        <position position="1"/>
    </location>
</feature>
<sequence length="94" mass="10597">HQWESKRRKKKKKREKKKSDRIRYSATFRGETMLRSDTCFVVPKVSDARKGVESHDEGLDSSGPTEASGDQHACTTARMQGGGDDEHNIPYSAD</sequence>
<dbReference type="EMBL" id="CM024804">
    <property type="protein sequence ID" value="KAG8010145.1"/>
    <property type="molecule type" value="Genomic_DNA"/>
</dbReference>
<keyword evidence="2" id="KW-1185">Reference proteome</keyword>
<reference evidence="1" key="1">
    <citation type="submission" date="2020-04" db="EMBL/GenBank/DDBJ databases">
        <title>A chromosome-scale assembly and high-density genetic map of the yellow drum (Nibea albiflora) genome.</title>
        <authorList>
            <person name="Xu D."/>
            <person name="Zhang W."/>
            <person name="Chen R."/>
            <person name="Tan P."/>
            <person name="Wang L."/>
            <person name="Song H."/>
            <person name="Tian L."/>
            <person name="Zhu Q."/>
            <person name="Wang B."/>
        </authorList>
    </citation>
    <scope>NUCLEOTIDE SEQUENCE</scope>
    <source>
        <strain evidence="1">ZJHYS-2018</strain>
    </source>
</reference>
<accession>A0ACB7F6Q2</accession>
<comment type="caution">
    <text evidence="1">The sequence shown here is derived from an EMBL/GenBank/DDBJ whole genome shotgun (WGS) entry which is preliminary data.</text>
</comment>